<organism evidence="1 2">
    <name type="scientific">Antarcticirhabdus aurantiaca</name>
    <dbReference type="NCBI Taxonomy" id="2606717"/>
    <lineage>
        <taxon>Bacteria</taxon>
        <taxon>Pseudomonadati</taxon>
        <taxon>Pseudomonadota</taxon>
        <taxon>Alphaproteobacteria</taxon>
        <taxon>Hyphomicrobiales</taxon>
        <taxon>Aurantimonadaceae</taxon>
        <taxon>Antarcticirhabdus</taxon>
    </lineage>
</organism>
<name>A0ACD4NUE0_9HYPH</name>
<dbReference type="Proteomes" id="UP001163223">
    <property type="component" value="Chromosome"/>
</dbReference>
<keyword evidence="2" id="KW-1185">Reference proteome</keyword>
<proteinExistence type="predicted"/>
<sequence length="134" mass="14161">MDYPRALKTASAIAAWGSVAFIAFATMSPIQARPHLSSQGIEHLGAFALVGLLFGIAHPRRLPLVAAGIVLVSGGLEAAQHLTPDRHGKWVDFGMKVLGGGIGLGLAAAITLSLELFALRRRQRIKLKPFSDGI</sequence>
<evidence type="ECO:0000313" key="2">
    <source>
        <dbReference type="Proteomes" id="UP001163223"/>
    </source>
</evidence>
<evidence type="ECO:0000313" key="1">
    <source>
        <dbReference type="EMBL" id="WAJ30369.1"/>
    </source>
</evidence>
<reference evidence="1" key="1">
    <citation type="submission" date="2022-11" db="EMBL/GenBank/DDBJ databases">
        <title>beta-Carotene-producing bacterium, Jeongeuplla avenae sp. nov., alleviates the salt stress of Arabidopsis seedlings.</title>
        <authorList>
            <person name="Jiang L."/>
            <person name="Lee J."/>
        </authorList>
    </citation>
    <scope>NUCLEOTIDE SEQUENCE</scope>
    <source>
        <strain evidence="1">DY_R2A_6</strain>
    </source>
</reference>
<accession>A0ACD4NUE0</accession>
<gene>
    <name evidence="1" type="ORF">OXU80_09260</name>
</gene>
<dbReference type="EMBL" id="CP113520">
    <property type="protein sequence ID" value="WAJ30369.1"/>
    <property type="molecule type" value="Genomic_DNA"/>
</dbReference>
<protein>
    <submittedName>
        <fullName evidence="1">VanZ family protein</fullName>
    </submittedName>
</protein>